<dbReference type="InterPro" id="IPR055296">
    <property type="entry name" value="SRL2-like"/>
</dbReference>
<comment type="caution">
    <text evidence="2">The sequence shown here is derived from an EMBL/GenBank/DDBJ whole genome shotgun (WGS) entry which is preliminary data.</text>
</comment>
<accession>A0A5J9VBZ4</accession>
<feature type="region of interest" description="Disordered" evidence="1">
    <location>
        <begin position="695"/>
        <end position="741"/>
    </location>
</feature>
<dbReference type="Gramene" id="TVU33475">
    <property type="protein sequence ID" value="TVU33475"/>
    <property type="gene ID" value="EJB05_25295"/>
</dbReference>
<sequence length="1121" mass="124742">MYKKLPARCRVARNPGRLAGRCAALLPPTPIQFPPPTHRIESSPTRARASPPTSLPPRRPPIPPSWARRGGRSVAAEEEIGGELALRTLAPPSARFGGDRWAFWARRGGPRMGLNGAVSGVVSRKVLPACGGLCYLCPSLRARSRQPVKRYKKILADIFPATQEEEPNERRIGKLCEYVAKNPHRVPKITTYLEQRCYKELRHERYGFVKVVALIYRKLLVSCKEQIPLLASSLLNIIKTLLDQSRHDGISIIGCETLFDFVVAQEDGTYQFNLEELVPRLCELAQVVKEEEKADAIHAAALQSLAAMIWFMGELSHISSQFDNVVQVILESYKPRKTQNVNRGTEGPGGQWVEEVLKTEGHVSPSPFTIFKIPSWKSIVGDKGGVHLPIEDAKDPYFWSRICVHNMAKLSREATTFRRVMESLFSHFDNTNSWSSQNGLALCVLLDMQILMENSAKNINLMISILVKHLEHKAVLKQPEMQLSIVEVIAALAERSRAQASAATIGAISDLVKHMKRTLHVTLGSRDLEVVKWNNKLRKGVDECIIQLSKKVGDAGPVLDMMSVMLENISRTPVVALATTSAVYRTAQIIASIPNLSYKNKVFPEALFHQLLLAMIHPDHETRVAAHRIFSVVLVPSSVSPFPHLTSPDQRGKRDIERTLSRTVSVFSSSAALFDKLRRDKSSFRENIQEGSINRNLHSVDGETATPKNLPCSQSLKHSFKVPSASQKNPSTSLKEGQNSLTESHNEIESTLLILSSHQATLLLSSIWAQAISPKNTPQNYEAIAHTYSLLLLFLGSKTSTFEALAPNSLPPSRCRSLFTLAISMIVFASRAFNVPTLLPICKSMLNDRTMDPFLHLLHENKLQVNDYREDPSRTYGSPEDNQNALKSISAVELTERQSRESMVFMIMNSISDLPDSELETIKSQLLSDFSPDDMCPTSAHLFESPDKNAQSGFDDDAHQQEAELTKDTFAEVCETTPTATDVPVLHRNLLGIDELLQTVFTDDASQNGRTSVSAAPDIPFKEMTSHCEALLMEKHQKMSVLMSFKHNKQVAVVPNNQTNTTEVVYTSNKQNTNPFLQQNLDGYPQSITIGESHVAVDFQQPFLKLPASSPYDHFLKAAGC</sequence>
<organism evidence="2 3">
    <name type="scientific">Eragrostis curvula</name>
    <name type="common">weeping love grass</name>
    <dbReference type="NCBI Taxonomy" id="38414"/>
    <lineage>
        <taxon>Eukaryota</taxon>
        <taxon>Viridiplantae</taxon>
        <taxon>Streptophyta</taxon>
        <taxon>Embryophyta</taxon>
        <taxon>Tracheophyta</taxon>
        <taxon>Spermatophyta</taxon>
        <taxon>Magnoliopsida</taxon>
        <taxon>Liliopsida</taxon>
        <taxon>Poales</taxon>
        <taxon>Poaceae</taxon>
        <taxon>PACMAD clade</taxon>
        <taxon>Chloridoideae</taxon>
        <taxon>Eragrostideae</taxon>
        <taxon>Eragrostidinae</taxon>
        <taxon>Eragrostis</taxon>
    </lineage>
</organism>
<reference evidence="2 3" key="1">
    <citation type="journal article" date="2019" name="Sci. Rep.">
        <title>A high-quality genome of Eragrostis curvula grass provides insights into Poaceae evolution and supports new strategies to enhance forage quality.</title>
        <authorList>
            <person name="Carballo J."/>
            <person name="Santos B.A.C.M."/>
            <person name="Zappacosta D."/>
            <person name="Garbus I."/>
            <person name="Selva J.P."/>
            <person name="Gallo C.A."/>
            <person name="Diaz A."/>
            <person name="Albertini E."/>
            <person name="Caccamo M."/>
            <person name="Echenique V."/>
        </authorList>
    </citation>
    <scope>NUCLEOTIDE SEQUENCE [LARGE SCALE GENOMIC DNA]</scope>
    <source>
        <strain evidence="3">cv. Victoria</strain>
        <tissue evidence="2">Leaf</tissue>
    </source>
</reference>
<dbReference type="PANTHER" id="PTHR46087:SF20">
    <property type="entry name" value="OS02G0143200 PROTEIN"/>
    <property type="match status" value="1"/>
</dbReference>
<name>A0A5J9VBZ4_9POAL</name>
<dbReference type="PANTHER" id="PTHR46087">
    <property type="entry name" value="PUTATIVE, EXPRESSED-RELATED"/>
    <property type="match status" value="1"/>
</dbReference>
<evidence type="ECO:0000313" key="3">
    <source>
        <dbReference type="Proteomes" id="UP000324897"/>
    </source>
</evidence>
<dbReference type="EMBL" id="RWGY01000011">
    <property type="protein sequence ID" value="TVU33475.1"/>
    <property type="molecule type" value="Genomic_DNA"/>
</dbReference>
<dbReference type="OrthoDB" id="19232at2759"/>
<keyword evidence="3" id="KW-1185">Reference proteome</keyword>
<dbReference type="InterPro" id="IPR049152">
    <property type="entry name" value="EFR3-like_ARM"/>
</dbReference>
<proteinExistence type="predicted"/>
<dbReference type="InterPro" id="IPR016024">
    <property type="entry name" value="ARM-type_fold"/>
</dbReference>
<feature type="region of interest" description="Disordered" evidence="1">
    <location>
        <begin position="29"/>
        <end position="71"/>
    </location>
</feature>
<dbReference type="Pfam" id="PF21052">
    <property type="entry name" value="EFR3_ARM"/>
    <property type="match status" value="1"/>
</dbReference>
<feature type="non-terminal residue" evidence="2">
    <location>
        <position position="1"/>
    </location>
</feature>
<evidence type="ECO:0000313" key="2">
    <source>
        <dbReference type="EMBL" id="TVU33475.1"/>
    </source>
</evidence>
<evidence type="ECO:0000256" key="1">
    <source>
        <dbReference type="SAM" id="MobiDB-lite"/>
    </source>
</evidence>
<protein>
    <submittedName>
        <fullName evidence="2">Uncharacterized protein</fullName>
    </submittedName>
</protein>
<dbReference type="SUPFAM" id="SSF48371">
    <property type="entry name" value="ARM repeat"/>
    <property type="match status" value="1"/>
</dbReference>
<feature type="compositionally biased region" description="Pro residues" evidence="1">
    <location>
        <begin position="53"/>
        <end position="64"/>
    </location>
</feature>
<gene>
    <name evidence="2" type="ORF">EJB05_25295</name>
</gene>
<dbReference type="AlphaFoldDB" id="A0A5J9VBZ4"/>
<dbReference type="Proteomes" id="UP000324897">
    <property type="component" value="Chromosome 1"/>
</dbReference>
<feature type="compositionally biased region" description="Polar residues" evidence="1">
    <location>
        <begin position="724"/>
        <end position="741"/>
    </location>
</feature>